<dbReference type="PANTHER" id="PTHR43736:SF1">
    <property type="entry name" value="DIHYDRONEOPTERIN TRIPHOSPHATE DIPHOSPHATASE"/>
    <property type="match status" value="1"/>
</dbReference>
<dbReference type="CDD" id="cd03673">
    <property type="entry name" value="NUDIX_Ap6A_hydrolase"/>
    <property type="match status" value="1"/>
</dbReference>
<protein>
    <submittedName>
        <fullName evidence="3">Unannotated protein</fullName>
    </submittedName>
</protein>
<dbReference type="PANTHER" id="PTHR43736">
    <property type="entry name" value="ADP-RIBOSE PYROPHOSPHATASE"/>
    <property type="match status" value="1"/>
</dbReference>
<dbReference type="EMBL" id="CAFBNE010000017">
    <property type="protein sequence ID" value="CAB4939068.1"/>
    <property type="molecule type" value="Genomic_DNA"/>
</dbReference>
<name>A0A6J7J6Q3_9ZZZZ</name>
<reference evidence="3" key="1">
    <citation type="submission" date="2020-05" db="EMBL/GenBank/DDBJ databases">
        <authorList>
            <person name="Chiriac C."/>
            <person name="Salcher M."/>
            <person name="Ghai R."/>
            <person name="Kavagutti S V."/>
        </authorList>
    </citation>
    <scope>NUCLEOTIDE SEQUENCE</scope>
</reference>
<dbReference type="GO" id="GO:0016787">
    <property type="term" value="F:hydrolase activity"/>
    <property type="evidence" value="ECO:0007669"/>
    <property type="project" value="UniProtKB-KW"/>
</dbReference>
<accession>A0A6J7J6Q3</accession>
<dbReference type="Gene3D" id="3.90.79.10">
    <property type="entry name" value="Nucleoside Triphosphate Pyrophosphohydrolase"/>
    <property type="match status" value="1"/>
</dbReference>
<dbReference type="PROSITE" id="PS51462">
    <property type="entry name" value="NUDIX"/>
    <property type="match status" value="1"/>
</dbReference>
<proteinExistence type="predicted"/>
<dbReference type="InterPro" id="IPR020476">
    <property type="entry name" value="Nudix_hydrolase"/>
</dbReference>
<feature type="domain" description="Nudix hydrolase" evidence="2">
    <location>
        <begin position="6"/>
        <end position="139"/>
    </location>
</feature>
<dbReference type="AlphaFoldDB" id="A0A6J7J6Q3"/>
<dbReference type="InterPro" id="IPR000086">
    <property type="entry name" value="NUDIX_hydrolase_dom"/>
</dbReference>
<dbReference type="InterPro" id="IPR020084">
    <property type="entry name" value="NUDIX_hydrolase_CS"/>
</dbReference>
<evidence type="ECO:0000256" key="1">
    <source>
        <dbReference type="ARBA" id="ARBA00022801"/>
    </source>
</evidence>
<evidence type="ECO:0000313" key="3">
    <source>
        <dbReference type="EMBL" id="CAB4939068.1"/>
    </source>
</evidence>
<dbReference type="InterPro" id="IPR015797">
    <property type="entry name" value="NUDIX_hydrolase-like_dom_sf"/>
</dbReference>
<organism evidence="3">
    <name type="scientific">freshwater metagenome</name>
    <dbReference type="NCBI Taxonomy" id="449393"/>
    <lineage>
        <taxon>unclassified sequences</taxon>
        <taxon>metagenomes</taxon>
        <taxon>ecological metagenomes</taxon>
    </lineage>
</organism>
<keyword evidence="1" id="KW-0378">Hydrolase</keyword>
<sequence>MHRPSVEETSAGGLVLDRSGPVTKAALIARHDRRGRLVWSMPKGHLEPGETAEDAAIREVQEETGIESHVIATLGTIDFWFMSQERRIHKTVHHYLLEADGGELSDADVEVVKVAWIPLEEVSDLLRYPDERRLVGMVPGLLATPER</sequence>
<dbReference type="PROSITE" id="PS00893">
    <property type="entry name" value="NUDIX_BOX"/>
    <property type="match status" value="1"/>
</dbReference>
<dbReference type="SUPFAM" id="SSF55811">
    <property type="entry name" value="Nudix"/>
    <property type="match status" value="1"/>
</dbReference>
<gene>
    <name evidence="3" type="ORF">UFOPK3772_00781</name>
</gene>
<dbReference type="PRINTS" id="PR00502">
    <property type="entry name" value="NUDIXFAMILY"/>
</dbReference>
<evidence type="ECO:0000259" key="2">
    <source>
        <dbReference type="PROSITE" id="PS51462"/>
    </source>
</evidence>
<dbReference type="Pfam" id="PF00293">
    <property type="entry name" value="NUDIX"/>
    <property type="match status" value="1"/>
</dbReference>